<evidence type="ECO:0000313" key="4">
    <source>
        <dbReference type="EMBL" id="CAA7059013.1"/>
    </source>
</evidence>
<feature type="repeat" description="PPR" evidence="3">
    <location>
        <begin position="44"/>
        <end position="78"/>
    </location>
</feature>
<keyword evidence="2" id="KW-0677">Repeat</keyword>
<dbReference type="Pfam" id="PF13041">
    <property type="entry name" value="PPR_2"/>
    <property type="match status" value="1"/>
</dbReference>
<dbReference type="PANTHER" id="PTHR47938">
    <property type="entry name" value="RESPIRATORY COMPLEX I CHAPERONE (CIA84), PUTATIVE (AFU_ORTHOLOGUE AFUA_2G06020)-RELATED"/>
    <property type="match status" value="1"/>
</dbReference>
<feature type="repeat" description="PPR" evidence="3">
    <location>
        <begin position="79"/>
        <end position="114"/>
    </location>
</feature>
<dbReference type="Gene3D" id="1.25.40.10">
    <property type="entry name" value="Tetratricopeptide repeat domain"/>
    <property type="match status" value="1"/>
</dbReference>
<dbReference type="AlphaFoldDB" id="A0A6D2KQ76"/>
<dbReference type="GO" id="GO:0003729">
    <property type="term" value="F:mRNA binding"/>
    <property type="evidence" value="ECO:0007669"/>
    <property type="project" value="TreeGrafter"/>
</dbReference>
<dbReference type="EMBL" id="CACVBM020001751">
    <property type="protein sequence ID" value="CAA7059013.1"/>
    <property type="molecule type" value="Genomic_DNA"/>
</dbReference>
<protein>
    <recommendedName>
        <fullName evidence="6">Pentacotripeptide-repeat region of PRORP domain-containing protein</fullName>
    </recommendedName>
</protein>
<dbReference type="PROSITE" id="PS51375">
    <property type="entry name" value="PPR"/>
    <property type="match status" value="3"/>
</dbReference>
<evidence type="ECO:0008006" key="6">
    <source>
        <dbReference type="Google" id="ProtNLM"/>
    </source>
</evidence>
<keyword evidence="5" id="KW-1185">Reference proteome</keyword>
<proteinExistence type="inferred from homology"/>
<dbReference type="NCBIfam" id="TIGR00756">
    <property type="entry name" value="PPR"/>
    <property type="match status" value="2"/>
</dbReference>
<feature type="repeat" description="PPR" evidence="3">
    <location>
        <begin position="9"/>
        <end position="43"/>
    </location>
</feature>
<comment type="similarity">
    <text evidence="1">Belongs to the PPR family. P subfamily.</text>
</comment>
<dbReference type="PANTHER" id="PTHR47938:SF46">
    <property type="entry name" value="PENTACOTRIPEPTIDE-REPEAT REGION OF PRORP DOMAIN-CONTAINING PROTEIN"/>
    <property type="match status" value="1"/>
</dbReference>
<sequence>MVSGGVPRDIRTFNILLDGFRKNGMLEKALVIFQRLQKSQMEPDIFTYNIIIEGLCKACKVEDAWKLFCSLDLKGVMPDVVTYSILLDGFCRKGLKEEASALTHQRNEELRFCCR</sequence>
<evidence type="ECO:0000256" key="3">
    <source>
        <dbReference type="PROSITE-ProRule" id="PRU00708"/>
    </source>
</evidence>
<name>A0A6D2KQ76_9BRAS</name>
<dbReference type="InterPro" id="IPR002885">
    <property type="entry name" value="PPR_rpt"/>
</dbReference>
<comment type="caution">
    <text evidence="4">The sequence shown here is derived from an EMBL/GenBank/DDBJ whole genome shotgun (WGS) entry which is preliminary data.</text>
</comment>
<accession>A0A6D2KQ76</accession>
<evidence type="ECO:0000256" key="1">
    <source>
        <dbReference type="ARBA" id="ARBA00007626"/>
    </source>
</evidence>
<gene>
    <name evidence="4" type="ORF">MERR_LOCUS46249</name>
</gene>
<evidence type="ECO:0000313" key="5">
    <source>
        <dbReference type="Proteomes" id="UP000467841"/>
    </source>
</evidence>
<organism evidence="4 5">
    <name type="scientific">Microthlaspi erraticum</name>
    <dbReference type="NCBI Taxonomy" id="1685480"/>
    <lineage>
        <taxon>Eukaryota</taxon>
        <taxon>Viridiplantae</taxon>
        <taxon>Streptophyta</taxon>
        <taxon>Embryophyta</taxon>
        <taxon>Tracheophyta</taxon>
        <taxon>Spermatophyta</taxon>
        <taxon>Magnoliopsida</taxon>
        <taxon>eudicotyledons</taxon>
        <taxon>Gunneridae</taxon>
        <taxon>Pentapetalae</taxon>
        <taxon>rosids</taxon>
        <taxon>malvids</taxon>
        <taxon>Brassicales</taxon>
        <taxon>Brassicaceae</taxon>
        <taxon>Coluteocarpeae</taxon>
        <taxon>Microthlaspi</taxon>
    </lineage>
</organism>
<dbReference type="Pfam" id="PF01535">
    <property type="entry name" value="PPR"/>
    <property type="match status" value="1"/>
</dbReference>
<reference evidence="4" key="1">
    <citation type="submission" date="2020-01" db="EMBL/GenBank/DDBJ databases">
        <authorList>
            <person name="Mishra B."/>
        </authorList>
    </citation>
    <scope>NUCLEOTIDE SEQUENCE [LARGE SCALE GENOMIC DNA]</scope>
</reference>
<dbReference type="Proteomes" id="UP000467841">
    <property type="component" value="Unassembled WGS sequence"/>
</dbReference>
<dbReference type="InterPro" id="IPR011990">
    <property type="entry name" value="TPR-like_helical_dom_sf"/>
</dbReference>
<evidence type="ECO:0000256" key="2">
    <source>
        <dbReference type="ARBA" id="ARBA00022737"/>
    </source>
</evidence>
<dbReference type="OrthoDB" id="185373at2759"/>